<dbReference type="RefSeq" id="WP_091740508.1">
    <property type="nucleotide sequence ID" value="NZ_FNNQ01000010.1"/>
</dbReference>
<keyword evidence="1" id="KW-1133">Transmembrane helix</keyword>
<feature type="transmembrane region" description="Helical" evidence="1">
    <location>
        <begin position="116"/>
        <end position="139"/>
    </location>
</feature>
<proteinExistence type="predicted"/>
<keyword evidence="1" id="KW-0472">Membrane</keyword>
<keyword evidence="3" id="KW-1185">Reference proteome</keyword>
<dbReference type="EMBL" id="FNNQ01000010">
    <property type="protein sequence ID" value="SDX11048.1"/>
    <property type="molecule type" value="Genomic_DNA"/>
</dbReference>
<evidence type="ECO:0008006" key="4">
    <source>
        <dbReference type="Google" id="ProtNLM"/>
    </source>
</evidence>
<dbReference type="Proteomes" id="UP000198534">
    <property type="component" value="Unassembled WGS sequence"/>
</dbReference>
<organism evidence="2 3">
    <name type="scientific">Marininema mesophilum</name>
    <dbReference type="NCBI Taxonomy" id="1048340"/>
    <lineage>
        <taxon>Bacteria</taxon>
        <taxon>Bacillati</taxon>
        <taxon>Bacillota</taxon>
        <taxon>Bacilli</taxon>
        <taxon>Bacillales</taxon>
        <taxon>Thermoactinomycetaceae</taxon>
        <taxon>Marininema</taxon>
    </lineage>
</organism>
<dbReference type="OrthoDB" id="2966946at2"/>
<keyword evidence="1" id="KW-0812">Transmembrane</keyword>
<accession>A0A1H2Z215</accession>
<dbReference type="STRING" id="1048340.SAMN05444487_11079"/>
<evidence type="ECO:0000313" key="3">
    <source>
        <dbReference type="Proteomes" id="UP000198534"/>
    </source>
</evidence>
<protein>
    <recommendedName>
        <fullName evidence="4">ABC-2 type transport system permease protein</fullName>
    </recommendedName>
</protein>
<feature type="transmembrane region" description="Helical" evidence="1">
    <location>
        <begin position="12"/>
        <end position="35"/>
    </location>
</feature>
<feature type="transmembrane region" description="Helical" evidence="1">
    <location>
        <begin position="85"/>
        <end position="104"/>
    </location>
</feature>
<name>A0A1H2Z215_9BACL</name>
<dbReference type="AlphaFoldDB" id="A0A1H2Z215"/>
<feature type="transmembrane region" description="Helical" evidence="1">
    <location>
        <begin position="189"/>
        <end position="207"/>
    </location>
</feature>
<gene>
    <name evidence="2" type="ORF">SAMN05444487_11079</name>
</gene>
<sequence length="214" mass="24756">MKYIDLRYDWRSMGVFAYVPLGISIFVFLILLLMGSDLSRVIQFSEMSLPLFASWWSILLMQEFLEQEGNETLFSYPLSRYKMGILRVFLFWGLYILVIAWVIGAKQWVDSPAPHFFSSLFLQLGYESLFYAMVGFLLIVLTKNTVWAMGIMFVYTSTQFLTHGNLIPWLNIYQLNTELLTVNQLLKPMVKVVIAGVICGGLAQWLLGRVRTFN</sequence>
<evidence type="ECO:0000313" key="2">
    <source>
        <dbReference type="EMBL" id="SDX11048.1"/>
    </source>
</evidence>
<evidence type="ECO:0000256" key="1">
    <source>
        <dbReference type="SAM" id="Phobius"/>
    </source>
</evidence>
<feature type="transmembrane region" description="Helical" evidence="1">
    <location>
        <begin position="146"/>
        <end position="169"/>
    </location>
</feature>
<reference evidence="2 3" key="1">
    <citation type="submission" date="2016-10" db="EMBL/GenBank/DDBJ databases">
        <authorList>
            <person name="de Groot N.N."/>
        </authorList>
    </citation>
    <scope>NUCLEOTIDE SEQUENCE [LARGE SCALE GENOMIC DNA]</scope>
    <source>
        <strain evidence="2 3">DSM 45610</strain>
    </source>
</reference>